<feature type="region of interest" description="Disordered" evidence="1">
    <location>
        <begin position="87"/>
        <end position="154"/>
    </location>
</feature>
<reference evidence="2 3" key="1">
    <citation type="journal article" date="2013" name="PLoS Genet.">
        <title>The genome and development-dependent transcriptomes of Pyronema confluens: a window into fungal evolution.</title>
        <authorList>
            <person name="Traeger S."/>
            <person name="Altegoer F."/>
            <person name="Freitag M."/>
            <person name="Gabaldon T."/>
            <person name="Kempken F."/>
            <person name="Kumar A."/>
            <person name="Marcet-Houben M."/>
            <person name="Poggeler S."/>
            <person name="Stajich J.E."/>
            <person name="Nowrousian M."/>
        </authorList>
    </citation>
    <scope>NUCLEOTIDE SEQUENCE [LARGE SCALE GENOMIC DNA]</scope>
    <source>
        <strain evidence="3">CBS 100304</strain>
        <tissue evidence="2">Vegetative mycelium</tissue>
    </source>
</reference>
<feature type="compositionally biased region" description="Polar residues" evidence="1">
    <location>
        <begin position="97"/>
        <end position="107"/>
    </location>
</feature>
<feature type="compositionally biased region" description="Basic and acidic residues" evidence="1">
    <location>
        <begin position="111"/>
        <end position="135"/>
    </location>
</feature>
<dbReference type="Proteomes" id="UP000018144">
    <property type="component" value="Unassembled WGS sequence"/>
</dbReference>
<feature type="region of interest" description="Disordered" evidence="1">
    <location>
        <begin position="186"/>
        <end position="220"/>
    </location>
</feature>
<evidence type="ECO:0000313" key="3">
    <source>
        <dbReference type="Proteomes" id="UP000018144"/>
    </source>
</evidence>
<keyword evidence="3" id="KW-1185">Reference proteome</keyword>
<gene>
    <name evidence="2" type="ORF">PCON_06014</name>
</gene>
<proteinExistence type="predicted"/>
<organism evidence="2 3">
    <name type="scientific">Pyronema omphalodes (strain CBS 100304)</name>
    <name type="common">Pyronema confluens</name>
    <dbReference type="NCBI Taxonomy" id="1076935"/>
    <lineage>
        <taxon>Eukaryota</taxon>
        <taxon>Fungi</taxon>
        <taxon>Dikarya</taxon>
        <taxon>Ascomycota</taxon>
        <taxon>Pezizomycotina</taxon>
        <taxon>Pezizomycetes</taxon>
        <taxon>Pezizales</taxon>
        <taxon>Pyronemataceae</taxon>
        <taxon>Pyronema</taxon>
    </lineage>
</organism>
<sequence>MSQGPPSSPIPPLLPFPNTPMIHPTIPAGSLSNALLEEEELILDELREPMEPTESRAQPFACSYPSTIFGPVSSKAFISTHLSPISNSISVPGRYHTPSTQPPTFTSYHPAPREPKEPMEPERPGEPGEPNKTKENNPPSKYPPHTHTDRAQSTAAQLGNFLRPPSPFPSSLSPFNSLPPFSSSILHLIPTTPSPPAPARRAPKQKPTSRPTQPSNPRFPSYEGINPLTLEHIPAPPEHSWVEVHILPSGYKNRHFLSYPVPSMQSMLNYSSNVRLNTERQRMRHRMGLMEDEERETRRRTRELQHELWLCLVLRPEAVRRRSDEREDDDWDEWVHGPIE</sequence>
<name>U4KWU8_PYROM</name>
<dbReference type="EMBL" id="HF935289">
    <property type="protein sequence ID" value="CCX06427.1"/>
    <property type="molecule type" value="Genomic_DNA"/>
</dbReference>
<feature type="compositionally biased region" description="Polar residues" evidence="1">
    <location>
        <begin position="209"/>
        <end position="218"/>
    </location>
</feature>
<dbReference type="AlphaFoldDB" id="U4KWU8"/>
<dbReference type="PRINTS" id="PR01217">
    <property type="entry name" value="PRICHEXTENSN"/>
</dbReference>
<accession>U4KWU8</accession>
<protein>
    <submittedName>
        <fullName evidence="2">Uncharacterized protein</fullName>
    </submittedName>
</protein>
<evidence type="ECO:0000256" key="1">
    <source>
        <dbReference type="SAM" id="MobiDB-lite"/>
    </source>
</evidence>
<evidence type="ECO:0000313" key="2">
    <source>
        <dbReference type="EMBL" id="CCX06427.1"/>
    </source>
</evidence>